<dbReference type="OrthoDB" id="9814777at2"/>
<dbReference type="Gene3D" id="2.60.120.620">
    <property type="entry name" value="q2cbj1_9rhob like domain"/>
    <property type="match status" value="1"/>
</dbReference>
<evidence type="ECO:0000313" key="3">
    <source>
        <dbReference type="Proteomes" id="UP000294814"/>
    </source>
</evidence>
<organism evidence="2 3">
    <name type="scientific">Flavobacterium rhamnosiphilum</name>
    <dbReference type="NCBI Taxonomy" id="2541724"/>
    <lineage>
        <taxon>Bacteria</taxon>
        <taxon>Pseudomonadati</taxon>
        <taxon>Bacteroidota</taxon>
        <taxon>Flavobacteriia</taxon>
        <taxon>Flavobacteriales</taxon>
        <taxon>Flavobacteriaceae</taxon>
        <taxon>Flavobacterium</taxon>
    </lineage>
</organism>
<dbReference type="Proteomes" id="UP000294814">
    <property type="component" value="Unassembled WGS sequence"/>
</dbReference>
<reference evidence="2 3" key="1">
    <citation type="submission" date="2019-03" db="EMBL/GenBank/DDBJ databases">
        <title>Novel species of Flavobacterium.</title>
        <authorList>
            <person name="Liu Q."/>
            <person name="Xin Y.-H."/>
        </authorList>
    </citation>
    <scope>NUCLEOTIDE SEQUENCE [LARGE SCALE GENOMIC DNA]</scope>
    <source>
        <strain evidence="2 3">LB3P52</strain>
    </source>
</reference>
<dbReference type="EMBL" id="SMLG01000002">
    <property type="protein sequence ID" value="TDE45899.1"/>
    <property type="molecule type" value="Genomic_DNA"/>
</dbReference>
<keyword evidence="3" id="KW-1185">Reference proteome</keyword>
<protein>
    <submittedName>
        <fullName evidence="2">Phytanoyl-CoA dioxygenase family protein</fullName>
    </submittedName>
</protein>
<keyword evidence="2" id="KW-0223">Dioxygenase</keyword>
<evidence type="ECO:0000313" key="2">
    <source>
        <dbReference type="EMBL" id="TDE45899.1"/>
    </source>
</evidence>
<sequence length="276" mass="31322">MRNQLTEKEIQSYQENGFILIENFLSTEELEDWRSVVMHAVKERSGQKMPGKDLKTGESDGINEDTEYFGKVFDQLLNLWQTDEGVKKLMLDERIGKMAAQLSGSEGIRIWHDQALFKRPWANPTSWHLDTPFWSFSDRRALSIWVALDDATLENGCLFFIPGSYKQTTFENAGIGKNMDNMFEVYPQFIKVNSVAVPMKAGSCSFHNGLTIHGANANMTSGYRRAMTCAYMPDGNVFNGQPNVLPAEYVGKLKIGDLLNDENQNPLIYHSSRETK</sequence>
<name>A0A4R5FBF6_9FLAO</name>
<accession>A0A4R5FBF6</accession>
<dbReference type="SUPFAM" id="SSF51197">
    <property type="entry name" value="Clavaminate synthase-like"/>
    <property type="match status" value="1"/>
</dbReference>
<evidence type="ECO:0000256" key="1">
    <source>
        <dbReference type="ARBA" id="ARBA00001954"/>
    </source>
</evidence>
<dbReference type="RefSeq" id="WP_131915252.1">
    <property type="nucleotide sequence ID" value="NZ_SMLG01000002.1"/>
</dbReference>
<dbReference type="GO" id="GO:0016706">
    <property type="term" value="F:2-oxoglutarate-dependent dioxygenase activity"/>
    <property type="evidence" value="ECO:0007669"/>
    <property type="project" value="UniProtKB-ARBA"/>
</dbReference>
<dbReference type="AlphaFoldDB" id="A0A4R5FBF6"/>
<dbReference type="InterPro" id="IPR008775">
    <property type="entry name" value="Phytyl_CoA_dOase-like"/>
</dbReference>
<comment type="caution">
    <text evidence="2">The sequence shown here is derived from an EMBL/GenBank/DDBJ whole genome shotgun (WGS) entry which is preliminary data.</text>
</comment>
<dbReference type="GO" id="GO:0005506">
    <property type="term" value="F:iron ion binding"/>
    <property type="evidence" value="ECO:0007669"/>
    <property type="project" value="UniProtKB-ARBA"/>
</dbReference>
<dbReference type="PANTHER" id="PTHR20883:SF48">
    <property type="entry name" value="ECTOINE DIOXYGENASE"/>
    <property type="match status" value="1"/>
</dbReference>
<gene>
    <name evidence="2" type="ORF">E0I26_04220</name>
</gene>
<dbReference type="PANTHER" id="PTHR20883">
    <property type="entry name" value="PHYTANOYL-COA DIOXYGENASE DOMAIN CONTAINING 1"/>
    <property type="match status" value="1"/>
</dbReference>
<comment type="cofactor">
    <cofactor evidence="1">
        <name>Fe(2+)</name>
        <dbReference type="ChEBI" id="CHEBI:29033"/>
    </cofactor>
</comment>
<dbReference type="Pfam" id="PF05721">
    <property type="entry name" value="PhyH"/>
    <property type="match status" value="1"/>
</dbReference>
<keyword evidence="2" id="KW-0560">Oxidoreductase</keyword>
<proteinExistence type="predicted"/>